<gene>
    <name evidence="1" type="ORF">ZIOFF_017550</name>
</gene>
<dbReference type="AlphaFoldDB" id="A0A8J5H549"/>
<evidence type="ECO:0000313" key="2">
    <source>
        <dbReference type="Proteomes" id="UP000734854"/>
    </source>
</evidence>
<reference evidence="1 2" key="1">
    <citation type="submission" date="2020-08" db="EMBL/GenBank/DDBJ databases">
        <title>Plant Genome Project.</title>
        <authorList>
            <person name="Zhang R.-G."/>
        </authorList>
    </citation>
    <scope>NUCLEOTIDE SEQUENCE [LARGE SCALE GENOMIC DNA]</scope>
    <source>
        <tissue evidence="1">Rhizome</tissue>
    </source>
</reference>
<dbReference type="EMBL" id="JACMSC010000005">
    <property type="protein sequence ID" value="KAG6520494.1"/>
    <property type="molecule type" value="Genomic_DNA"/>
</dbReference>
<sequence length="129" mass="14833">MFCKRFVDYLAVEILTVKQVSEIAEPCYLKDKGSFNQVADSQSRTVGMEMVLAQEKQVEEDDALGIIGIYEMDDIVKTVLLSKFHNEFLADAIHLDMVIFVNSYRYLDVESIQKKIHHGLGFSWKNKSH</sequence>
<name>A0A8J5H549_ZINOF</name>
<dbReference type="Proteomes" id="UP000734854">
    <property type="component" value="Unassembled WGS sequence"/>
</dbReference>
<protein>
    <submittedName>
        <fullName evidence="1">Uncharacterized protein</fullName>
    </submittedName>
</protein>
<accession>A0A8J5H549</accession>
<proteinExistence type="predicted"/>
<organism evidence="1 2">
    <name type="scientific">Zingiber officinale</name>
    <name type="common">Ginger</name>
    <name type="synonym">Amomum zingiber</name>
    <dbReference type="NCBI Taxonomy" id="94328"/>
    <lineage>
        <taxon>Eukaryota</taxon>
        <taxon>Viridiplantae</taxon>
        <taxon>Streptophyta</taxon>
        <taxon>Embryophyta</taxon>
        <taxon>Tracheophyta</taxon>
        <taxon>Spermatophyta</taxon>
        <taxon>Magnoliopsida</taxon>
        <taxon>Liliopsida</taxon>
        <taxon>Zingiberales</taxon>
        <taxon>Zingiberaceae</taxon>
        <taxon>Zingiber</taxon>
    </lineage>
</organism>
<evidence type="ECO:0000313" key="1">
    <source>
        <dbReference type="EMBL" id="KAG6520494.1"/>
    </source>
</evidence>
<keyword evidence="2" id="KW-1185">Reference proteome</keyword>
<comment type="caution">
    <text evidence="1">The sequence shown here is derived from an EMBL/GenBank/DDBJ whole genome shotgun (WGS) entry which is preliminary data.</text>
</comment>